<dbReference type="Pfam" id="PF02472">
    <property type="entry name" value="ExbD"/>
    <property type="match status" value="1"/>
</dbReference>
<keyword evidence="4 7" id="KW-0812">Transmembrane</keyword>
<dbReference type="GO" id="GO:0015031">
    <property type="term" value="P:protein transport"/>
    <property type="evidence" value="ECO:0007669"/>
    <property type="project" value="UniProtKB-KW"/>
</dbReference>
<evidence type="ECO:0000313" key="10">
    <source>
        <dbReference type="Proteomes" id="UP000183299"/>
    </source>
</evidence>
<evidence type="ECO:0000256" key="4">
    <source>
        <dbReference type="ARBA" id="ARBA00022692"/>
    </source>
</evidence>
<evidence type="ECO:0000256" key="5">
    <source>
        <dbReference type="ARBA" id="ARBA00022989"/>
    </source>
</evidence>
<dbReference type="GO" id="GO:0005886">
    <property type="term" value="C:plasma membrane"/>
    <property type="evidence" value="ECO:0007669"/>
    <property type="project" value="UniProtKB-SubCell"/>
</dbReference>
<protein>
    <submittedName>
        <fullName evidence="9">Outer membrane transport energization protein ExbD (TC 2.C.1.1.1)</fullName>
    </submittedName>
</protein>
<evidence type="ECO:0000256" key="1">
    <source>
        <dbReference type="ARBA" id="ARBA00004162"/>
    </source>
</evidence>
<comment type="similarity">
    <text evidence="2 7">Belongs to the ExbD/TolR family.</text>
</comment>
<keyword evidence="5 8" id="KW-1133">Transmembrane helix</keyword>
<keyword evidence="7" id="KW-0653">Protein transport</keyword>
<evidence type="ECO:0000256" key="8">
    <source>
        <dbReference type="SAM" id="Phobius"/>
    </source>
</evidence>
<feature type="transmembrane region" description="Helical" evidence="8">
    <location>
        <begin position="15"/>
        <end position="33"/>
    </location>
</feature>
<accession>A0A1I3SXL5</accession>
<dbReference type="STRING" id="576117.SAMN04488138_107142"/>
<keyword evidence="6 8" id="KW-0472">Membrane</keyword>
<dbReference type="RefSeq" id="WP_066604333.1">
    <property type="nucleotide sequence ID" value="NZ_FORY01000007.1"/>
</dbReference>
<evidence type="ECO:0000256" key="3">
    <source>
        <dbReference type="ARBA" id="ARBA00022475"/>
    </source>
</evidence>
<name>A0A1I3SXL5_9RHOB</name>
<reference evidence="9 10" key="1">
    <citation type="submission" date="2016-10" db="EMBL/GenBank/DDBJ databases">
        <authorList>
            <person name="de Groot N.N."/>
        </authorList>
    </citation>
    <scope>NUCLEOTIDE SEQUENCE [LARGE SCALE GENOMIC DNA]</scope>
    <source>
        <strain evidence="9 10">CGMCC 1.8891</strain>
    </source>
</reference>
<keyword evidence="7" id="KW-0813">Transport</keyword>
<evidence type="ECO:0000313" key="9">
    <source>
        <dbReference type="EMBL" id="SFJ63505.1"/>
    </source>
</evidence>
<dbReference type="Proteomes" id="UP000183299">
    <property type="component" value="Unassembled WGS sequence"/>
</dbReference>
<dbReference type="PANTHER" id="PTHR30558">
    <property type="entry name" value="EXBD MEMBRANE COMPONENT OF PMF-DRIVEN MACROMOLECULE IMPORT SYSTEM"/>
    <property type="match status" value="1"/>
</dbReference>
<dbReference type="EMBL" id="FORY01000007">
    <property type="protein sequence ID" value="SFJ63505.1"/>
    <property type="molecule type" value="Genomic_DNA"/>
</dbReference>
<comment type="subcellular location">
    <subcellularLocation>
        <location evidence="1">Cell membrane</location>
        <topology evidence="1">Single-pass membrane protein</topology>
    </subcellularLocation>
    <subcellularLocation>
        <location evidence="7">Cell membrane</location>
        <topology evidence="7">Single-pass type II membrane protein</topology>
    </subcellularLocation>
</comment>
<dbReference type="GO" id="GO:0022857">
    <property type="term" value="F:transmembrane transporter activity"/>
    <property type="evidence" value="ECO:0007669"/>
    <property type="project" value="InterPro"/>
</dbReference>
<proteinExistence type="inferred from homology"/>
<keyword evidence="10" id="KW-1185">Reference proteome</keyword>
<evidence type="ECO:0000256" key="7">
    <source>
        <dbReference type="RuleBase" id="RU003879"/>
    </source>
</evidence>
<dbReference type="GeneID" id="98664994"/>
<organism evidence="9 10">
    <name type="scientific">Celeribacter halophilus</name>
    <dbReference type="NCBI Taxonomy" id="576117"/>
    <lineage>
        <taxon>Bacteria</taxon>
        <taxon>Pseudomonadati</taxon>
        <taxon>Pseudomonadota</taxon>
        <taxon>Alphaproteobacteria</taxon>
        <taxon>Rhodobacterales</taxon>
        <taxon>Roseobacteraceae</taxon>
        <taxon>Celeribacter</taxon>
    </lineage>
</organism>
<keyword evidence="3" id="KW-1003">Cell membrane</keyword>
<gene>
    <name evidence="9" type="ORF">SAMN04488138_107142</name>
</gene>
<dbReference type="AlphaFoldDB" id="A0A1I3SXL5"/>
<sequence length="143" mass="15028">MDFSDAPRKTPTESVVPMINVVFLLLIFFLMTAQIAPPEPIDVELPDAGSETEVAAPFQLFLGSDGTLAFQDAKGTDEALRALEVERVRSCADGGCEGLEGPSIALHADRNVPASEVAALLPKLTAMGFSQVELVTSQNGGAP</sequence>
<dbReference type="PANTHER" id="PTHR30558:SF3">
    <property type="entry name" value="BIOPOLYMER TRANSPORT PROTEIN EXBD-RELATED"/>
    <property type="match status" value="1"/>
</dbReference>
<dbReference type="InterPro" id="IPR003400">
    <property type="entry name" value="ExbD"/>
</dbReference>
<evidence type="ECO:0000256" key="2">
    <source>
        <dbReference type="ARBA" id="ARBA00005811"/>
    </source>
</evidence>
<evidence type="ECO:0000256" key="6">
    <source>
        <dbReference type="ARBA" id="ARBA00023136"/>
    </source>
</evidence>